<keyword evidence="9" id="KW-1185">Reference proteome</keyword>
<evidence type="ECO:0000256" key="2">
    <source>
        <dbReference type="ARBA" id="ARBA00022618"/>
    </source>
</evidence>
<evidence type="ECO:0000256" key="4">
    <source>
        <dbReference type="ARBA" id="ARBA00022989"/>
    </source>
</evidence>
<gene>
    <name evidence="7" type="primary">crgA</name>
    <name evidence="8" type="ORF">DDE18_00120</name>
</gene>
<dbReference type="InterPro" id="IPR009619">
    <property type="entry name" value="CrgA"/>
</dbReference>
<evidence type="ECO:0000256" key="6">
    <source>
        <dbReference type="ARBA" id="ARBA00023306"/>
    </source>
</evidence>
<name>A0A2T8FEG8_9ACTN</name>
<organism evidence="8 9">
    <name type="scientific">Nocardioides gansuensis</name>
    <dbReference type="NCBI Taxonomy" id="2138300"/>
    <lineage>
        <taxon>Bacteria</taxon>
        <taxon>Bacillati</taxon>
        <taxon>Actinomycetota</taxon>
        <taxon>Actinomycetes</taxon>
        <taxon>Propionibacteriales</taxon>
        <taxon>Nocardioidaceae</taxon>
        <taxon>Nocardioides</taxon>
    </lineage>
</organism>
<evidence type="ECO:0000313" key="9">
    <source>
        <dbReference type="Proteomes" id="UP000246018"/>
    </source>
</evidence>
<dbReference type="Pfam" id="PF06781">
    <property type="entry name" value="CrgA"/>
    <property type="match status" value="2"/>
</dbReference>
<reference evidence="8 9" key="1">
    <citation type="submission" date="2018-04" db="EMBL/GenBank/DDBJ databases">
        <title>Genome of Nocardioides gansuensis WSJ-1.</title>
        <authorList>
            <person name="Wu S."/>
            <person name="Wang G."/>
        </authorList>
    </citation>
    <scope>NUCLEOTIDE SEQUENCE [LARGE SCALE GENOMIC DNA]</scope>
    <source>
        <strain evidence="8 9">WSJ-1</strain>
    </source>
</reference>
<feature type="transmembrane region" description="Helical" evidence="7">
    <location>
        <begin position="125"/>
        <end position="144"/>
    </location>
</feature>
<dbReference type="GO" id="GO:0051301">
    <property type="term" value="P:cell division"/>
    <property type="evidence" value="ECO:0007669"/>
    <property type="project" value="UniProtKB-UniRule"/>
</dbReference>
<feature type="transmembrane region" description="Helical" evidence="7">
    <location>
        <begin position="18"/>
        <end position="39"/>
    </location>
</feature>
<comment type="similarity">
    <text evidence="7">Belongs to the CrgA family.</text>
</comment>
<keyword evidence="1 7" id="KW-1003">Cell membrane</keyword>
<keyword evidence="5 7" id="KW-0472">Membrane</keyword>
<dbReference type="OrthoDB" id="5189646at2"/>
<sequence length="148" mass="15995">MSSSVGAGPGPKTWSIRFLVALLLIVAGIGWIAWYYTFVRPDPTAFPPVEGKPKAIADLGLWNYAIGFGAFMVGLALSAHPSTPFGRGRGVVIGMLGCFLAGLLWICTFYVFSDDLSALWVLNDLGQWNLVVGIAFMAVGFTFATRWE</sequence>
<comment type="caution">
    <text evidence="7">Lacks conserved residue(s) required for the propagation of feature annotation.</text>
</comment>
<accession>A0A2T8FEG8</accession>
<evidence type="ECO:0000256" key="5">
    <source>
        <dbReference type="ARBA" id="ARBA00023136"/>
    </source>
</evidence>
<evidence type="ECO:0000256" key="1">
    <source>
        <dbReference type="ARBA" id="ARBA00022475"/>
    </source>
</evidence>
<evidence type="ECO:0000256" key="3">
    <source>
        <dbReference type="ARBA" id="ARBA00022692"/>
    </source>
</evidence>
<comment type="caution">
    <text evidence="8">The sequence shown here is derived from an EMBL/GenBank/DDBJ whole genome shotgun (WGS) entry which is preliminary data.</text>
</comment>
<evidence type="ECO:0000256" key="7">
    <source>
        <dbReference type="HAMAP-Rule" id="MF_00631"/>
    </source>
</evidence>
<comment type="function">
    <text evidence="7">Involved in cell division.</text>
</comment>
<proteinExistence type="inferred from homology"/>
<keyword evidence="2 7" id="KW-0132">Cell division</keyword>
<protein>
    <recommendedName>
        <fullName evidence="7">Cell division protein CrgA</fullName>
    </recommendedName>
</protein>
<evidence type="ECO:0000313" key="8">
    <source>
        <dbReference type="EMBL" id="PVG84093.1"/>
    </source>
</evidence>
<keyword evidence="6 7" id="KW-0131">Cell cycle</keyword>
<dbReference type="GO" id="GO:0005886">
    <property type="term" value="C:plasma membrane"/>
    <property type="evidence" value="ECO:0007669"/>
    <property type="project" value="UniProtKB-SubCell"/>
</dbReference>
<dbReference type="Proteomes" id="UP000246018">
    <property type="component" value="Unassembled WGS sequence"/>
</dbReference>
<dbReference type="EMBL" id="QDGZ01000001">
    <property type="protein sequence ID" value="PVG84093.1"/>
    <property type="molecule type" value="Genomic_DNA"/>
</dbReference>
<feature type="transmembrane region" description="Helical" evidence="7">
    <location>
        <begin position="91"/>
        <end position="113"/>
    </location>
</feature>
<feature type="transmembrane region" description="Helical" evidence="7">
    <location>
        <begin position="59"/>
        <end position="79"/>
    </location>
</feature>
<dbReference type="HAMAP" id="MF_00631">
    <property type="entry name" value="CrgA"/>
    <property type="match status" value="1"/>
</dbReference>
<comment type="subcellular location">
    <subcellularLocation>
        <location evidence="7">Cell membrane</location>
        <topology evidence="7">Multi-pass membrane protein</topology>
    </subcellularLocation>
</comment>
<dbReference type="AlphaFoldDB" id="A0A2T8FEG8"/>
<keyword evidence="3 7" id="KW-0812">Transmembrane</keyword>
<keyword evidence="4 7" id="KW-1133">Transmembrane helix</keyword>